<proteinExistence type="predicted"/>
<dbReference type="OrthoDB" id="9865582at2"/>
<dbReference type="AlphaFoldDB" id="A0A1H6U0J5"/>
<sequence length="129" mass="15254">MIKIKNTRSTYAYDEDFDGYQLQSAICEISIEEDGEEKYVTCAWKAEAPEYMSFYTTKYSLWNLLTFEEDDIDELTNTIETGEAVVSIKKAKASRYALLYNKAFHEVRKLIQLKGFYRIEYEDAWYENV</sequence>
<dbReference type="EMBL" id="FNYK01000029">
    <property type="protein sequence ID" value="SEI85823.1"/>
    <property type="molecule type" value="Genomic_DNA"/>
</dbReference>
<protein>
    <submittedName>
        <fullName evidence="1">Uncharacterized protein</fullName>
    </submittedName>
</protein>
<gene>
    <name evidence="1" type="ORF">SAMN04487834_10294</name>
</gene>
<evidence type="ECO:0000313" key="1">
    <source>
        <dbReference type="EMBL" id="SEI85823.1"/>
    </source>
</evidence>
<reference evidence="2" key="1">
    <citation type="submission" date="2016-10" db="EMBL/GenBank/DDBJ databases">
        <authorList>
            <person name="Varghese N."/>
        </authorList>
    </citation>
    <scope>NUCLEOTIDE SEQUENCE [LARGE SCALE GENOMIC DNA]</scope>
    <source>
        <strain evidence="2">DSM 20406</strain>
    </source>
</reference>
<accession>A0A1H6U0J5</accession>
<evidence type="ECO:0000313" key="2">
    <source>
        <dbReference type="Proteomes" id="UP000183028"/>
    </source>
</evidence>
<keyword evidence="2" id="KW-1185">Reference proteome</keyword>
<dbReference type="Proteomes" id="UP000183028">
    <property type="component" value="Unassembled WGS sequence"/>
</dbReference>
<dbReference type="STRING" id="322505.SAMN04487836_1475"/>
<dbReference type="GeneID" id="54120274"/>
<name>A0A1H6U0J5_9FIRM</name>
<organism evidence="1 2">
    <name type="scientific">Sharpea azabuensis</name>
    <dbReference type="NCBI Taxonomy" id="322505"/>
    <lineage>
        <taxon>Bacteria</taxon>
        <taxon>Bacillati</taxon>
        <taxon>Bacillota</taxon>
        <taxon>Erysipelotrichia</taxon>
        <taxon>Erysipelotrichales</taxon>
        <taxon>Coprobacillaceae</taxon>
        <taxon>Sharpea</taxon>
    </lineage>
</organism>
<dbReference type="RefSeq" id="WP_033162875.1">
    <property type="nucleotide sequence ID" value="NZ_CACVTN010000129.1"/>
</dbReference>